<sequence>MTDLGFPDPRSVFLWLHFAFWSRSLAHSRQGIFIQTKTVAKKYLINDRNEANVVTASGSISATVPDAKLLLLPFDLSSTAGQKGLTTTFPSIDILINNIVIFEVMSYEQIDDITWLPRVKFNRK</sequence>
<dbReference type="EMBL" id="BQXO01000002">
    <property type="protein sequence ID" value="GKT05341.1"/>
    <property type="molecule type" value="Genomic_DNA"/>
</dbReference>
<gene>
    <name evidence="1" type="ORF">JCM31185_06300</name>
</gene>
<organism evidence="1 2">
    <name type="scientific">Furfurilactobacillus curtus</name>
    <dbReference type="NCBI Taxonomy" id="1746200"/>
    <lineage>
        <taxon>Bacteria</taxon>
        <taxon>Bacillati</taxon>
        <taxon>Bacillota</taxon>
        <taxon>Bacilli</taxon>
        <taxon>Lactobacillales</taxon>
        <taxon>Lactobacillaceae</taxon>
        <taxon>Furfurilactobacillus</taxon>
    </lineage>
</organism>
<reference evidence="1 2" key="1">
    <citation type="submission" date="2022-03" db="EMBL/GenBank/DDBJ databases">
        <title>Draft genome sequence of Furfurilactobacillus curtus JCM 31185.</title>
        <authorList>
            <person name="Suzuki S."/>
            <person name="Endo A."/>
            <person name="Kajikawa A."/>
        </authorList>
    </citation>
    <scope>NUCLEOTIDE SEQUENCE [LARGE SCALE GENOMIC DNA]</scope>
    <source>
        <strain evidence="1 2">JCM 31185</strain>
    </source>
</reference>
<evidence type="ECO:0000313" key="2">
    <source>
        <dbReference type="Proteomes" id="UP001628078"/>
    </source>
</evidence>
<dbReference type="Proteomes" id="UP001628078">
    <property type="component" value="Unassembled WGS sequence"/>
</dbReference>
<keyword evidence="2" id="KW-1185">Reference proteome</keyword>
<comment type="caution">
    <text evidence="1">The sequence shown here is derived from an EMBL/GenBank/DDBJ whole genome shotgun (WGS) entry which is preliminary data.</text>
</comment>
<evidence type="ECO:0000313" key="1">
    <source>
        <dbReference type="EMBL" id="GKT05341.1"/>
    </source>
</evidence>
<accession>A0ABQ5JLT9</accession>
<dbReference type="Gene3D" id="3.40.50.720">
    <property type="entry name" value="NAD(P)-binding Rossmann-like Domain"/>
    <property type="match status" value="1"/>
</dbReference>
<protein>
    <submittedName>
        <fullName evidence="1">Uncharacterized protein</fullName>
    </submittedName>
</protein>
<dbReference type="InterPro" id="IPR036291">
    <property type="entry name" value="NAD(P)-bd_dom_sf"/>
</dbReference>
<dbReference type="SUPFAM" id="SSF51735">
    <property type="entry name" value="NAD(P)-binding Rossmann-fold domains"/>
    <property type="match status" value="1"/>
</dbReference>
<proteinExistence type="predicted"/>
<name>A0ABQ5JLT9_9LACO</name>